<sequence>MSELSHVDAEGRARMVDVSAKADTARIAVAGGELRTTAEVVALVRADDMPKADVLATARLAGIAGAKKTAELIPLCHQLALSSVKVEFGFTDSTITIEATAKTTGPTGVEMEALTAVAVAGLTLHDMVKAVDPAAELNGVRLLSKEGGKRGHWTRPRPPAETGATPRPVPRAEPRTHAAGPRSDISGTAAVLVASTGAAAGTRTDTTGPRLVSWLRDLGYTVRGPLVYADADIADGLADALRTAPDLVVTTGGTGASPTDHTPEATAALLDRELPGVAEAIRQRGTAKFPLAALSRGVAGLAGRSVVVNLPGSPGGVKDGIAVLEPLLTHLLAQVAGGGAHENDSAPKDTNIGNESAHA</sequence>
<evidence type="ECO:0000256" key="6">
    <source>
        <dbReference type="HAMAP-Rule" id="MF_01224"/>
    </source>
</evidence>
<dbReference type="EMBL" id="JBIRYL010000004">
    <property type="protein sequence ID" value="MFI2231868.1"/>
    <property type="molecule type" value="Genomic_DNA"/>
</dbReference>
<dbReference type="InterPro" id="IPR001453">
    <property type="entry name" value="MoaB/Mog_dom"/>
</dbReference>
<dbReference type="PROSITE" id="PS01078">
    <property type="entry name" value="MOCF_BIOSYNTHESIS_1"/>
    <property type="match status" value="1"/>
</dbReference>
<dbReference type="InterPro" id="IPR047594">
    <property type="entry name" value="MoaC_bact/euk"/>
</dbReference>
<dbReference type="NCBIfam" id="TIGR00581">
    <property type="entry name" value="moaC"/>
    <property type="match status" value="1"/>
</dbReference>
<dbReference type="SUPFAM" id="SSF55040">
    <property type="entry name" value="Molybdenum cofactor biosynthesis protein C, MoaC"/>
    <property type="match status" value="1"/>
</dbReference>
<comment type="pathway">
    <text evidence="2 6">Cofactor biosynthesis; molybdopterin biosynthesis.</text>
</comment>
<dbReference type="Proteomes" id="UP001611494">
    <property type="component" value="Unassembled WGS sequence"/>
</dbReference>
<comment type="similarity">
    <text evidence="6">Belongs to the MoaC family.</text>
</comment>
<feature type="region of interest" description="Disordered" evidence="7">
    <location>
        <begin position="338"/>
        <end position="359"/>
    </location>
</feature>
<feature type="region of interest" description="Disordered" evidence="7">
    <location>
        <begin position="142"/>
        <end position="185"/>
    </location>
</feature>
<dbReference type="Gene3D" id="3.40.980.10">
    <property type="entry name" value="MoaB/Mog-like domain"/>
    <property type="match status" value="1"/>
</dbReference>
<organism evidence="9 10">
    <name type="scientific">Nocardia testacea</name>
    <dbReference type="NCBI Taxonomy" id="248551"/>
    <lineage>
        <taxon>Bacteria</taxon>
        <taxon>Bacillati</taxon>
        <taxon>Actinomycetota</taxon>
        <taxon>Actinomycetes</taxon>
        <taxon>Mycobacteriales</taxon>
        <taxon>Nocardiaceae</taxon>
        <taxon>Nocardia</taxon>
    </lineage>
</organism>
<dbReference type="InterPro" id="IPR036425">
    <property type="entry name" value="MoaB/Mog-like_dom_sf"/>
</dbReference>
<dbReference type="HAMAP" id="MF_01224_B">
    <property type="entry name" value="MoaC_B"/>
    <property type="match status" value="1"/>
</dbReference>
<evidence type="ECO:0000256" key="4">
    <source>
        <dbReference type="ARBA" id="ARBA00023150"/>
    </source>
</evidence>
<dbReference type="GO" id="GO:0061799">
    <property type="term" value="F:cyclic pyranopterin monophosphate synthase activity"/>
    <property type="evidence" value="ECO:0007669"/>
    <property type="project" value="UniProtKB-EC"/>
</dbReference>
<evidence type="ECO:0000256" key="7">
    <source>
        <dbReference type="SAM" id="MobiDB-lite"/>
    </source>
</evidence>
<name>A0ABW7VZ75_9NOCA</name>
<accession>A0ABW7VZ75</accession>
<comment type="function">
    <text evidence="6">Catalyzes the conversion of (8S)-3',8-cyclo-7,8-dihydroguanosine 5'-triphosphate to cyclic pyranopterin monophosphate (cPMP).</text>
</comment>
<dbReference type="InterPro" id="IPR012247">
    <property type="entry name" value="MoaC_MogA"/>
</dbReference>
<dbReference type="Pfam" id="PF00994">
    <property type="entry name" value="MoCF_biosynth"/>
    <property type="match status" value="1"/>
</dbReference>
<dbReference type="RefSeq" id="WP_397063289.1">
    <property type="nucleotide sequence ID" value="NZ_JBIRYL010000004.1"/>
</dbReference>
<dbReference type="PANTHER" id="PTHR43764">
    <property type="entry name" value="MOLYBDENUM COFACTOR BIOSYNTHESIS"/>
    <property type="match status" value="1"/>
</dbReference>
<evidence type="ECO:0000313" key="9">
    <source>
        <dbReference type="EMBL" id="MFI2231868.1"/>
    </source>
</evidence>
<feature type="binding site" evidence="6">
    <location>
        <begin position="75"/>
        <end position="77"/>
    </location>
    <ligand>
        <name>substrate</name>
    </ligand>
</feature>
<dbReference type="EC" id="4.6.1.17" evidence="3 6"/>
<keyword evidence="10" id="KW-1185">Reference proteome</keyword>
<comment type="subunit">
    <text evidence="6">Homohexamer; trimer of dimers.</text>
</comment>
<protein>
    <recommendedName>
        <fullName evidence="3 6">Cyclic pyranopterin monophosphate synthase</fullName>
        <ecNumber evidence="3 6">4.6.1.17</ecNumber>
    </recommendedName>
    <alternativeName>
        <fullName evidence="6">Molybdenum cofactor biosynthesis protein C</fullName>
    </alternativeName>
</protein>
<dbReference type="CDD" id="cd01420">
    <property type="entry name" value="MoaC_PE"/>
    <property type="match status" value="1"/>
</dbReference>
<dbReference type="InterPro" id="IPR002820">
    <property type="entry name" value="Mopterin_CF_biosynth-C_dom"/>
</dbReference>
<comment type="caution">
    <text evidence="9">The sequence shown here is derived from an EMBL/GenBank/DDBJ whole genome shotgun (WGS) entry which is preliminary data.</text>
</comment>
<dbReference type="InterPro" id="IPR036522">
    <property type="entry name" value="MoaC_sf"/>
</dbReference>
<dbReference type="Gene3D" id="3.30.70.640">
    <property type="entry name" value="Molybdopterin cofactor biosynthesis C (MoaC) domain"/>
    <property type="match status" value="1"/>
</dbReference>
<dbReference type="PANTHER" id="PTHR43764:SF1">
    <property type="entry name" value="MOLYBDOPTERIN MOLYBDOTRANSFERASE"/>
    <property type="match status" value="1"/>
</dbReference>
<dbReference type="SMART" id="SM00852">
    <property type="entry name" value="MoCF_biosynth"/>
    <property type="match status" value="1"/>
</dbReference>
<dbReference type="SUPFAM" id="SSF53218">
    <property type="entry name" value="Molybdenum cofactor biosynthesis proteins"/>
    <property type="match status" value="1"/>
</dbReference>
<evidence type="ECO:0000313" key="10">
    <source>
        <dbReference type="Proteomes" id="UP001611494"/>
    </source>
</evidence>
<evidence type="ECO:0000256" key="2">
    <source>
        <dbReference type="ARBA" id="ARBA00005046"/>
    </source>
</evidence>
<keyword evidence="4 6" id="KW-0501">Molybdenum cofactor biosynthesis</keyword>
<comment type="catalytic activity">
    <reaction evidence="1 6">
        <text>(8S)-3',8-cyclo-7,8-dihydroguanosine 5'-triphosphate = cyclic pyranopterin phosphate + diphosphate</text>
        <dbReference type="Rhea" id="RHEA:49580"/>
        <dbReference type="ChEBI" id="CHEBI:33019"/>
        <dbReference type="ChEBI" id="CHEBI:59648"/>
        <dbReference type="ChEBI" id="CHEBI:131766"/>
        <dbReference type="EC" id="4.6.1.17"/>
    </reaction>
</comment>
<evidence type="ECO:0000259" key="8">
    <source>
        <dbReference type="SMART" id="SM00852"/>
    </source>
</evidence>
<dbReference type="InterPro" id="IPR008284">
    <property type="entry name" value="MoCF_biosynth_CS"/>
</dbReference>
<dbReference type="NCBIfam" id="NF002947">
    <property type="entry name" value="PRK03604.1"/>
    <property type="match status" value="1"/>
</dbReference>
<evidence type="ECO:0000256" key="1">
    <source>
        <dbReference type="ARBA" id="ARBA00001637"/>
    </source>
</evidence>
<feature type="domain" description="MoaB/Mog" evidence="8">
    <location>
        <begin position="190"/>
        <end position="331"/>
    </location>
</feature>
<reference evidence="9 10" key="1">
    <citation type="submission" date="2024-10" db="EMBL/GenBank/DDBJ databases">
        <title>The Natural Products Discovery Center: Release of the First 8490 Sequenced Strains for Exploring Actinobacteria Biosynthetic Diversity.</title>
        <authorList>
            <person name="Kalkreuter E."/>
            <person name="Kautsar S.A."/>
            <person name="Yang D."/>
            <person name="Bader C.D."/>
            <person name="Teijaro C.N."/>
            <person name="Fluegel L."/>
            <person name="Davis C.M."/>
            <person name="Simpson J.R."/>
            <person name="Lauterbach L."/>
            <person name="Steele A.D."/>
            <person name="Gui C."/>
            <person name="Meng S."/>
            <person name="Li G."/>
            <person name="Viehrig K."/>
            <person name="Ye F."/>
            <person name="Su P."/>
            <person name="Kiefer A.F."/>
            <person name="Nichols A."/>
            <person name="Cepeda A.J."/>
            <person name="Yan W."/>
            <person name="Fan B."/>
            <person name="Jiang Y."/>
            <person name="Adhikari A."/>
            <person name="Zheng C.-J."/>
            <person name="Schuster L."/>
            <person name="Cowan T.M."/>
            <person name="Smanski M.J."/>
            <person name="Chevrette M.G."/>
            <person name="De Carvalho L.P.S."/>
            <person name="Shen B."/>
        </authorList>
    </citation>
    <scope>NUCLEOTIDE SEQUENCE [LARGE SCALE GENOMIC DNA]</scope>
    <source>
        <strain evidence="9 10">NPDC019377</strain>
    </source>
</reference>
<dbReference type="CDD" id="cd00886">
    <property type="entry name" value="MogA_MoaB"/>
    <property type="match status" value="1"/>
</dbReference>
<proteinExistence type="inferred from homology"/>
<dbReference type="InterPro" id="IPR051920">
    <property type="entry name" value="MPT_Adenylyltrnsfr/MoaC-Rel"/>
</dbReference>
<dbReference type="NCBIfam" id="NF006870">
    <property type="entry name" value="PRK09364.1"/>
    <property type="match status" value="1"/>
</dbReference>
<feature type="binding site" evidence="6">
    <location>
        <begin position="111"/>
        <end position="112"/>
    </location>
    <ligand>
        <name>substrate</name>
    </ligand>
</feature>
<gene>
    <name evidence="9" type="primary">moaCB</name>
    <name evidence="6" type="synonym">moaC</name>
    <name evidence="9" type="ORF">ACH49Z_18660</name>
</gene>
<dbReference type="PIRSF" id="PIRSF036594">
    <property type="entry name" value="MoaC_MogA"/>
    <property type="match status" value="1"/>
</dbReference>
<keyword evidence="5 6" id="KW-0456">Lyase</keyword>
<evidence type="ECO:0000256" key="5">
    <source>
        <dbReference type="ARBA" id="ARBA00023239"/>
    </source>
</evidence>
<dbReference type="Pfam" id="PF01967">
    <property type="entry name" value="MoaC"/>
    <property type="match status" value="1"/>
</dbReference>
<evidence type="ECO:0000256" key="3">
    <source>
        <dbReference type="ARBA" id="ARBA00012575"/>
    </source>
</evidence>
<feature type="active site" evidence="6">
    <location>
        <position position="126"/>
    </location>
</feature>
<dbReference type="InterPro" id="IPR023045">
    <property type="entry name" value="MoaC"/>
</dbReference>